<accession>A0A4Y2NAL7</accession>
<name>A0A4Y2NAL7_ARAVE</name>
<sequence>MTGSSHVWTPDLGDFSDEIWDLKGAGIFSISLLVERLDDGGNVDRLVSPWSASVFGVLSAVRASCRRSNDEEEKMEYQGLLDSFPDGSKAGEKRKRGVELLAEFR</sequence>
<keyword evidence="2" id="KW-1185">Reference proteome</keyword>
<evidence type="ECO:0000313" key="2">
    <source>
        <dbReference type="Proteomes" id="UP000499080"/>
    </source>
</evidence>
<protein>
    <submittedName>
        <fullName evidence="1">Uncharacterized protein</fullName>
    </submittedName>
</protein>
<evidence type="ECO:0000313" key="1">
    <source>
        <dbReference type="EMBL" id="GBN36435.1"/>
    </source>
</evidence>
<gene>
    <name evidence="1" type="ORF">AVEN_54029_1</name>
</gene>
<dbReference type="Proteomes" id="UP000499080">
    <property type="component" value="Unassembled WGS sequence"/>
</dbReference>
<reference evidence="1 2" key="1">
    <citation type="journal article" date="2019" name="Sci. Rep.">
        <title>Orb-weaving spider Araneus ventricosus genome elucidates the spidroin gene catalogue.</title>
        <authorList>
            <person name="Kono N."/>
            <person name="Nakamura H."/>
            <person name="Ohtoshi R."/>
            <person name="Moran D.A.P."/>
            <person name="Shinohara A."/>
            <person name="Yoshida Y."/>
            <person name="Fujiwara M."/>
            <person name="Mori M."/>
            <person name="Tomita M."/>
            <person name="Arakawa K."/>
        </authorList>
    </citation>
    <scope>NUCLEOTIDE SEQUENCE [LARGE SCALE GENOMIC DNA]</scope>
</reference>
<dbReference type="EMBL" id="BGPR01008842">
    <property type="protein sequence ID" value="GBN36435.1"/>
    <property type="molecule type" value="Genomic_DNA"/>
</dbReference>
<comment type="caution">
    <text evidence="1">The sequence shown here is derived from an EMBL/GenBank/DDBJ whole genome shotgun (WGS) entry which is preliminary data.</text>
</comment>
<proteinExistence type="predicted"/>
<dbReference type="AlphaFoldDB" id="A0A4Y2NAL7"/>
<organism evidence="1 2">
    <name type="scientific">Araneus ventricosus</name>
    <name type="common">Orbweaver spider</name>
    <name type="synonym">Epeira ventricosa</name>
    <dbReference type="NCBI Taxonomy" id="182803"/>
    <lineage>
        <taxon>Eukaryota</taxon>
        <taxon>Metazoa</taxon>
        <taxon>Ecdysozoa</taxon>
        <taxon>Arthropoda</taxon>
        <taxon>Chelicerata</taxon>
        <taxon>Arachnida</taxon>
        <taxon>Araneae</taxon>
        <taxon>Araneomorphae</taxon>
        <taxon>Entelegynae</taxon>
        <taxon>Araneoidea</taxon>
        <taxon>Araneidae</taxon>
        <taxon>Araneus</taxon>
    </lineage>
</organism>